<feature type="coiled-coil region" evidence="1">
    <location>
        <begin position="135"/>
        <end position="169"/>
    </location>
</feature>
<name>A0AAD8JM97_TARER</name>
<dbReference type="SUPFAM" id="SSF57997">
    <property type="entry name" value="Tropomyosin"/>
    <property type="match status" value="1"/>
</dbReference>
<sequence length="201" mass="23032">MRGNWVSRDGNTYMAPVAEVEANLVEVQVGAHWPSPSTSRRSARIRVKYLGKRNADVKELLGKDVEEVMSKPKKARTENVQVSILGEPMERTLVTLVTRCDQYENQITTLKTKVGVLDEVDETTNERLKSYDEERVMQEHTLFQLNDRIRKLEEEMMEVKGKLQMTEQSLEDAEAGLVVTQQMVMDLEESNQLLSLLPHLD</sequence>
<dbReference type="EMBL" id="JAUHHV010000012">
    <property type="protein sequence ID" value="KAK1406373.1"/>
    <property type="molecule type" value="Genomic_DNA"/>
</dbReference>
<dbReference type="Proteomes" id="UP001229421">
    <property type="component" value="Unassembled WGS sequence"/>
</dbReference>
<gene>
    <name evidence="3" type="ORF">QVD17_41667</name>
</gene>
<feature type="domain" description="DUF7365" evidence="2">
    <location>
        <begin position="94"/>
        <end position="164"/>
    </location>
</feature>
<keyword evidence="4" id="KW-1185">Reference proteome</keyword>
<dbReference type="AlphaFoldDB" id="A0AAD8JM97"/>
<accession>A0AAD8JM97</accession>
<proteinExistence type="predicted"/>
<evidence type="ECO:0000256" key="1">
    <source>
        <dbReference type="SAM" id="Coils"/>
    </source>
</evidence>
<evidence type="ECO:0000313" key="3">
    <source>
        <dbReference type="EMBL" id="KAK1406373.1"/>
    </source>
</evidence>
<keyword evidence="1" id="KW-0175">Coiled coil</keyword>
<reference evidence="3" key="1">
    <citation type="journal article" date="2023" name="bioRxiv">
        <title>Improved chromosome-level genome assembly for marigold (Tagetes erecta).</title>
        <authorList>
            <person name="Jiang F."/>
            <person name="Yuan L."/>
            <person name="Wang S."/>
            <person name="Wang H."/>
            <person name="Xu D."/>
            <person name="Wang A."/>
            <person name="Fan W."/>
        </authorList>
    </citation>
    <scope>NUCLEOTIDE SEQUENCE</scope>
    <source>
        <strain evidence="3">WSJ</strain>
        <tissue evidence="3">Leaf</tissue>
    </source>
</reference>
<dbReference type="InterPro" id="IPR055789">
    <property type="entry name" value="DUF7365"/>
</dbReference>
<dbReference type="Gene3D" id="6.10.280.220">
    <property type="match status" value="1"/>
</dbReference>
<organism evidence="3 4">
    <name type="scientific">Tagetes erecta</name>
    <name type="common">African marigold</name>
    <dbReference type="NCBI Taxonomy" id="13708"/>
    <lineage>
        <taxon>Eukaryota</taxon>
        <taxon>Viridiplantae</taxon>
        <taxon>Streptophyta</taxon>
        <taxon>Embryophyta</taxon>
        <taxon>Tracheophyta</taxon>
        <taxon>Spermatophyta</taxon>
        <taxon>Magnoliopsida</taxon>
        <taxon>eudicotyledons</taxon>
        <taxon>Gunneridae</taxon>
        <taxon>Pentapetalae</taxon>
        <taxon>asterids</taxon>
        <taxon>campanulids</taxon>
        <taxon>Asterales</taxon>
        <taxon>Asteraceae</taxon>
        <taxon>Asteroideae</taxon>
        <taxon>Heliantheae alliance</taxon>
        <taxon>Tageteae</taxon>
        <taxon>Tagetes</taxon>
    </lineage>
</organism>
<evidence type="ECO:0000259" key="2">
    <source>
        <dbReference type="Pfam" id="PF24073"/>
    </source>
</evidence>
<dbReference type="Pfam" id="PF24073">
    <property type="entry name" value="DUF7365"/>
    <property type="match status" value="1"/>
</dbReference>
<comment type="caution">
    <text evidence="3">The sequence shown here is derived from an EMBL/GenBank/DDBJ whole genome shotgun (WGS) entry which is preliminary data.</text>
</comment>
<evidence type="ECO:0000313" key="4">
    <source>
        <dbReference type="Proteomes" id="UP001229421"/>
    </source>
</evidence>
<protein>
    <recommendedName>
        <fullName evidence="2">DUF7365 domain-containing protein</fullName>
    </recommendedName>
</protein>